<dbReference type="GO" id="GO:0051011">
    <property type="term" value="F:microtubule minus-end binding"/>
    <property type="evidence" value="ECO:0007669"/>
    <property type="project" value="TreeGrafter"/>
</dbReference>
<dbReference type="PRINTS" id="PR02090">
    <property type="entry name" value="HAUSAUGMINL4"/>
</dbReference>
<dbReference type="CTD" id="54930"/>
<dbReference type="FunCoup" id="A0A6P7X0F7">
    <property type="interactions" value="875"/>
</dbReference>
<sequence length="366" mass="42385">MAGTSLVSASSEYSDTLLQVCSRLPPCQVTEEDLSQNPQFTKLLLEVSQHMDESGLSVSLRKELDEAEEKLRLQKKAWLRSEVVDRLIHEMLLEYRVKLREPGLTSEDQKFYESLEQCSLVSECSRMLDPTGPVTGEDRPPLLGLKTQDLKGYLPGKQDLLQMRDRLHREIEERLKRKCFSLLCFHQPEANGDSEVLKAAKASRLAATLEDEKRRLCSEKEKHTEMMGLLEKQRSTYPQVLLRCLDLLRTLAVQFRLQSQSETDRSSAQYLETKCTALFLKARMEELQVLTDTYTSEKVEVHGMIRDDLQRDIQVLEQDVQSCRQILNTYEILGPEFEELVKEYTRLKQELQYNKWALKELGKSSF</sequence>
<protein>
    <submittedName>
        <fullName evidence="3">HAUS augmin-like complex subunit 4</fullName>
    </submittedName>
</protein>
<reference evidence="3" key="1">
    <citation type="submission" date="2025-08" db="UniProtKB">
        <authorList>
            <consortium name="RefSeq"/>
        </authorList>
    </citation>
    <scope>IDENTIFICATION</scope>
</reference>
<dbReference type="InterPro" id="IPR029327">
    <property type="entry name" value="HAUS4"/>
</dbReference>
<organism evidence="2 3">
    <name type="scientific">Microcaecilia unicolor</name>
    <dbReference type="NCBI Taxonomy" id="1415580"/>
    <lineage>
        <taxon>Eukaryota</taxon>
        <taxon>Metazoa</taxon>
        <taxon>Chordata</taxon>
        <taxon>Craniata</taxon>
        <taxon>Vertebrata</taxon>
        <taxon>Euteleostomi</taxon>
        <taxon>Amphibia</taxon>
        <taxon>Gymnophiona</taxon>
        <taxon>Siphonopidae</taxon>
        <taxon>Microcaecilia</taxon>
    </lineage>
</organism>
<dbReference type="OrthoDB" id="661220at2759"/>
<accession>A0A6P7X0F7</accession>
<dbReference type="GO" id="GO:0070652">
    <property type="term" value="C:HAUS complex"/>
    <property type="evidence" value="ECO:0007669"/>
    <property type="project" value="InterPro"/>
</dbReference>
<proteinExistence type="predicted"/>
<dbReference type="Proteomes" id="UP000515156">
    <property type="component" value="Chromosome 14"/>
</dbReference>
<dbReference type="InParanoid" id="A0A6P7X0F7"/>
<dbReference type="KEGG" id="muo:115458014"/>
<feature type="coiled-coil region" evidence="1">
    <location>
        <begin position="199"/>
        <end position="226"/>
    </location>
</feature>
<name>A0A6P7X0F7_9AMPH</name>
<dbReference type="InterPro" id="IPR026214">
    <property type="entry name" value="HAUS4_met"/>
</dbReference>
<dbReference type="Pfam" id="PF14735">
    <property type="entry name" value="HAUS4"/>
    <property type="match status" value="1"/>
</dbReference>
<keyword evidence="1" id="KW-0175">Coiled coil</keyword>
<dbReference type="AlphaFoldDB" id="A0A6P7X0F7"/>
<dbReference type="GeneID" id="115458014"/>
<evidence type="ECO:0000313" key="2">
    <source>
        <dbReference type="Proteomes" id="UP000515156"/>
    </source>
</evidence>
<gene>
    <name evidence="3" type="primary">HAUS4</name>
</gene>
<evidence type="ECO:0000313" key="3">
    <source>
        <dbReference type="RefSeq" id="XP_030043629.1"/>
    </source>
</evidence>
<keyword evidence="2" id="KW-1185">Reference proteome</keyword>
<dbReference type="RefSeq" id="XP_030043629.1">
    <property type="nucleotide sequence ID" value="XM_030187769.1"/>
</dbReference>
<dbReference type="PANTHER" id="PTHR16219:SF1">
    <property type="entry name" value="HAUS AUGMIN-LIKE COMPLEX SUBUNIT 4"/>
    <property type="match status" value="1"/>
</dbReference>
<evidence type="ECO:0000256" key="1">
    <source>
        <dbReference type="SAM" id="Coils"/>
    </source>
</evidence>
<dbReference type="GO" id="GO:0051225">
    <property type="term" value="P:spindle assembly"/>
    <property type="evidence" value="ECO:0007669"/>
    <property type="project" value="InterPro"/>
</dbReference>
<dbReference type="GO" id="GO:0007098">
    <property type="term" value="P:centrosome cycle"/>
    <property type="evidence" value="ECO:0007669"/>
    <property type="project" value="InterPro"/>
</dbReference>
<dbReference type="PANTHER" id="PTHR16219">
    <property type="entry name" value="AUGMIN SUBUNIT 4 FAMILY MEMBER"/>
    <property type="match status" value="1"/>
</dbReference>